<comment type="caution">
    <text evidence="1">The sequence shown here is derived from an EMBL/GenBank/DDBJ whole genome shotgun (WGS) entry which is preliminary data.</text>
</comment>
<evidence type="ECO:0000313" key="1">
    <source>
        <dbReference type="EMBL" id="KAL0011459.1"/>
    </source>
</evidence>
<dbReference type="Proteomes" id="UP001459277">
    <property type="component" value="Unassembled WGS sequence"/>
</dbReference>
<sequence length="127" mass="14792">MLWQASHNAIPTLCNLWRRDVVSSTICLGCKVGYEDAIHALWSCCSLFVVWKDDAMLMKLLQYEFRHFADLLGMVFTIKDCIDKNLLAMSFWLIWSSRNLARFDGYQVDFPRIRKAANSLLQYFLSA</sequence>
<keyword evidence="2" id="KW-1185">Reference proteome</keyword>
<reference evidence="1 2" key="1">
    <citation type="submission" date="2024-01" db="EMBL/GenBank/DDBJ databases">
        <title>A telomere-to-telomere, gap-free genome of sweet tea (Lithocarpus litseifolius).</title>
        <authorList>
            <person name="Zhou J."/>
        </authorList>
    </citation>
    <scope>NUCLEOTIDE SEQUENCE [LARGE SCALE GENOMIC DNA]</scope>
    <source>
        <strain evidence="1">Zhou-2022a</strain>
        <tissue evidence="1">Leaf</tissue>
    </source>
</reference>
<organism evidence="1 2">
    <name type="scientific">Lithocarpus litseifolius</name>
    <dbReference type="NCBI Taxonomy" id="425828"/>
    <lineage>
        <taxon>Eukaryota</taxon>
        <taxon>Viridiplantae</taxon>
        <taxon>Streptophyta</taxon>
        <taxon>Embryophyta</taxon>
        <taxon>Tracheophyta</taxon>
        <taxon>Spermatophyta</taxon>
        <taxon>Magnoliopsida</taxon>
        <taxon>eudicotyledons</taxon>
        <taxon>Gunneridae</taxon>
        <taxon>Pentapetalae</taxon>
        <taxon>rosids</taxon>
        <taxon>fabids</taxon>
        <taxon>Fagales</taxon>
        <taxon>Fagaceae</taxon>
        <taxon>Lithocarpus</taxon>
    </lineage>
</organism>
<evidence type="ECO:0000313" key="2">
    <source>
        <dbReference type="Proteomes" id="UP001459277"/>
    </source>
</evidence>
<evidence type="ECO:0008006" key="3">
    <source>
        <dbReference type="Google" id="ProtNLM"/>
    </source>
</evidence>
<accession>A0AAW2DMX0</accession>
<name>A0AAW2DMX0_9ROSI</name>
<protein>
    <recommendedName>
        <fullName evidence="3">Reverse transcriptase zinc-binding domain-containing protein</fullName>
    </recommendedName>
</protein>
<gene>
    <name evidence="1" type="ORF">SO802_006567</name>
</gene>
<proteinExistence type="predicted"/>
<dbReference type="EMBL" id="JAZDWU010000002">
    <property type="protein sequence ID" value="KAL0011459.1"/>
    <property type="molecule type" value="Genomic_DNA"/>
</dbReference>
<dbReference type="AlphaFoldDB" id="A0AAW2DMX0"/>